<dbReference type="AlphaFoldDB" id="A0AAJ7FVN1"/>
<keyword evidence="2" id="KW-1185">Reference proteome</keyword>
<dbReference type="RefSeq" id="XP_015610507.1">
    <property type="nucleotide sequence ID" value="XM_015755021.2"/>
</dbReference>
<evidence type="ECO:0000259" key="1">
    <source>
        <dbReference type="Pfam" id="PF12248"/>
    </source>
</evidence>
<dbReference type="Proteomes" id="UP000694920">
    <property type="component" value="Unplaced"/>
</dbReference>
<dbReference type="Pfam" id="PF12248">
    <property type="entry name" value="Methyltransf_FA"/>
    <property type="match status" value="1"/>
</dbReference>
<dbReference type="SMART" id="SM00696">
    <property type="entry name" value="DM9"/>
    <property type="match status" value="2"/>
</dbReference>
<dbReference type="PANTHER" id="PTHR31649:SF1">
    <property type="entry name" value="FARNESOIC ACID O-METHYL TRANSFERASE DOMAIN-CONTAINING PROTEIN"/>
    <property type="match status" value="1"/>
</dbReference>
<protein>
    <submittedName>
        <fullName evidence="3">Uncharacterized protein LOC107275171 isoform X1</fullName>
    </submittedName>
</protein>
<proteinExistence type="predicted"/>
<accession>A0AAJ7FVN1</accession>
<gene>
    <name evidence="3" type="primary">LOC107275171</name>
</gene>
<name>A0AAJ7FVN1_CEPCN</name>
<dbReference type="InterPro" id="IPR006616">
    <property type="entry name" value="DM9_repeat"/>
</dbReference>
<sequence>MPFIRINTIDSLDFCYFPITKSRVSLSVKASHDARIALRTHLGDDSNAYEIVIGGWGNTMSAIKRNNMEPDVAEADTREILGGDEICDIWLQWSCDGLLSVGHEEDDSFMSYKDRDPFVINYIGVGTAWGATGEWIIEECRLTSPAVRQQLLETANYWIDYNDAEGLPRNAVMASEDGLYVGRAHHRESVTPGGVRSNVCTLPWGGAAHEKKDFQVLCGKDINWIKGWQGSVPLYALPAGETEDGNALFIGRILHDGIYYIGKVQPDHQGCYIPLNGQEISYLEYEVLVVNDCPILDCIGR</sequence>
<dbReference type="Pfam" id="PF11901">
    <property type="entry name" value="DM9"/>
    <property type="match status" value="1"/>
</dbReference>
<evidence type="ECO:0000313" key="2">
    <source>
        <dbReference type="Proteomes" id="UP000694920"/>
    </source>
</evidence>
<dbReference type="KEGG" id="ccin:107275171"/>
<reference evidence="3" key="1">
    <citation type="submission" date="2025-08" db="UniProtKB">
        <authorList>
            <consortium name="RefSeq"/>
        </authorList>
    </citation>
    <scope>IDENTIFICATION</scope>
</reference>
<organism evidence="2 3">
    <name type="scientific">Cephus cinctus</name>
    <name type="common">Wheat stem sawfly</name>
    <dbReference type="NCBI Taxonomy" id="211228"/>
    <lineage>
        <taxon>Eukaryota</taxon>
        <taxon>Metazoa</taxon>
        <taxon>Ecdysozoa</taxon>
        <taxon>Arthropoda</taxon>
        <taxon>Hexapoda</taxon>
        <taxon>Insecta</taxon>
        <taxon>Pterygota</taxon>
        <taxon>Neoptera</taxon>
        <taxon>Endopterygota</taxon>
        <taxon>Hymenoptera</taxon>
        <taxon>Cephoidea</taxon>
        <taxon>Cephidae</taxon>
        <taxon>Cephus</taxon>
    </lineage>
</organism>
<feature type="domain" description="Farnesoic acid O-methyl transferase" evidence="1">
    <location>
        <begin position="12"/>
        <end position="139"/>
    </location>
</feature>
<dbReference type="PANTHER" id="PTHR31649">
    <property type="entry name" value="AGAP009604-PA"/>
    <property type="match status" value="1"/>
</dbReference>
<dbReference type="GeneID" id="107275171"/>
<dbReference type="InterPro" id="IPR022041">
    <property type="entry name" value="Methyltransf_FA"/>
</dbReference>
<evidence type="ECO:0000313" key="3">
    <source>
        <dbReference type="RefSeq" id="XP_015610507.1"/>
    </source>
</evidence>